<dbReference type="Pfam" id="PF07691">
    <property type="entry name" value="PA14"/>
    <property type="match status" value="1"/>
</dbReference>
<dbReference type="Proteomes" id="UP001530315">
    <property type="component" value="Unassembled WGS sequence"/>
</dbReference>
<evidence type="ECO:0008006" key="7">
    <source>
        <dbReference type="Google" id="ProtNLM"/>
    </source>
</evidence>
<feature type="domain" description="Fibronectin type-III" evidence="3">
    <location>
        <begin position="1439"/>
        <end position="1551"/>
    </location>
</feature>
<keyword evidence="6" id="KW-1185">Reference proteome</keyword>
<evidence type="ECO:0000313" key="6">
    <source>
        <dbReference type="Proteomes" id="UP001530315"/>
    </source>
</evidence>
<dbReference type="SUPFAM" id="SSF56988">
    <property type="entry name" value="Anthrax protective antigen"/>
    <property type="match status" value="1"/>
</dbReference>
<dbReference type="InterPro" id="IPR003961">
    <property type="entry name" value="FN3_dom"/>
</dbReference>
<dbReference type="EMBL" id="JALLAZ020001442">
    <property type="protein sequence ID" value="KAL3774888.1"/>
    <property type="molecule type" value="Genomic_DNA"/>
</dbReference>
<dbReference type="InterPro" id="IPR013783">
    <property type="entry name" value="Ig-like_fold"/>
</dbReference>
<dbReference type="InterPro" id="IPR036116">
    <property type="entry name" value="FN3_sf"/>
</dbReference>
<sequence length="2355" mass="256813">MYAVYIYPEQADKDGLFPVTEGTIHRSNEGFLTVEYMPKTGGFHTIAVVQAISSKQQQITTGYNSNTRGGTFIIKLGNLSTLPISWDADKVALKNALDFSMGGIITSVQKQAHGLFNYRYLISFESLLGDVRNFDCDTSNLIGNAIEWDVASLTDGKFSHIAVVDEPKYEIQSINVEFVDQSVLIGATFTLIFMGERTDPIPWDADDYELKRKLEMLSTVGDILVSLEVDESTNHRSWRVTFNPQEGKSPKSLINFGNLSPLQVIDIDHGISVVVETVEDGVSPFRVLVRPAESAPRMTTAHDHKGVRHFQGLSTGVYKSDAHFFVQSRDEFSNEVQDGPLQEVQIIETSSSSQIGGFFEVSMFETIILVHASASTSELEKRLQSIPALGSLSVSSNSAKDLVAGKTVAVTKGLNSITPNEELTEFIIGDWIRIGDQDTGQLFSITDMADVAPFTVTLSSPYLGKSSPSANIYQHGSPLNRKGYQYIVSFDAVLGDLPKLGVGGTLLEGDNASVELTSCDWNINQSLELHSKISSPIDGYFYLAYGNERTRALSVDISADELENAILSDIASIHSLSVTHVNDHGYGPIVFAIQLKSVNDDALLFFVEDHLLTGGTIAVTATCPLASGDQPRYSVESVAGRRGDDFVITLDGPAATVRGTIEHDEDGRYLATYNTPRVGNYSLSIRAAHPGGLTGEYFNNRWLYGSPALSRVDHSINFEWGKNDTLVAPTGKDFVSIRWTGYIKPAFGEIYTFTANVNDALRLWVGSELLIDEFENEVDDTDGYVEFSATTENAMKADQLVAIKVEYRENRGLGMIRLFWESISQPFAIIDRFRMYDSAIHIHGSPFGVTPQAIKPSSPTRCSVEIAGWDSLRVSWTAPEDDGGIAFNEYLVESWDANEYGVTEKQQLRIKQTITGGSFSIGMHSHSTDVPIGTSALELEKIVESLLNVGEVKILKSIEEEDIVFDIEFLTNRSPVPIMNINMLAATPETERSQYCLCAKGSETCASGSQFMSCNADATREGTVITQSYEVIVEKNTSISFSHTIGGLEQASNIETGFGVRVSARNTEGFSIPCPTLYLKPYGPPLPPHFVELERVASNPSSLALYFTSVTSPGDKGSIVSAYIVEWSTLDNFRSGSVSNATLGADSVYSERISLNDGVDVEVFNYYLIEGLNPGVEYFVRIAAVNEAGPGPTTRSRPSSLAPGSKPTDIEDQNGVTLATIAVDAIVSVMESSSSLRVSWRSPFNNNGFGITKYLIEYWVSSGINEVQEILLQSTNGMPAKGTFTLGYGEEETGSLSVDSSGDDVKSALESLSAIRAVRVWRSGENPEYKWTVTFLSEYPSVRGLRLTLEDSTRIIDSSGGVPAMQINLLTPGVLPVGYGTRVVTVEDQSQAHYNYILTNLTAGQPYSVQVSAANELGYGRPQTSTPRDLAPPVQKPSSPTNVILSVASSQSLEVVFSRPESDGGESVSLYRIEWDTKPDFDSLKSSPLGSYSLVSPKNGPGCEPCTHQISGLVKGRHYFVRVYAYNSYGYSVEPGIPTPHYLSPKTTPNPPKLLHISPKSDTEIQVSFPREIDDDGGAPVTKYKIEWNMMGYFNGMRSMNSDHRALLYSQHNVQTITLTAEEDDLGGAFRIAFGGHATEDVSIKSTAYDMKRSLESLPTIGSVVISREFFANGLAWSITFLINHGNVDRYGPIESLTVSTDPAALPVMFGKDILGTPGSLLMGTGARIVVKEEVTAFKGYEQQTLTSQCNTPGGILGGHFALSIEGARTNDIPFDVSAFDLKLELETIASIGTVRIYRHKIYNKINSFQWTVLFLDRLDNIPLLDVDDHLTCSDGSSTPLLYVTETSQGVLPRMDGPYSGKVELNALDYVDRDEIVHSVGGLMRGMPYHFRVSAWNGAGKAYGKSQYSIPSVMTPMDSPDPPTSVEMSSIDNSTIQIHWDAALAKGGSHNIVKFRVELAEKAGGVDAQFESGTKSFDVENTPEVQEIILESTADDMGGHITVQFMGEGSSPIDIDSDAGEIKEALEGISTIETVAVSIFSHTQDSMSVYGRRWVITFTSQKGNMPLLLVDTGSGPPSPIATGGTLLGSSSVVRVGVVSNGGLPTSFITPSSLFPQKSYISRVLAFNGHSWSGPTTSRYSISPSKSAPFPPREVRVNILSDTELGVSWKQPLYSGGDPIASYRVEWDSDSMFDHSSSTVRHTSGMENYYYVVKNLDPLESYFVRVLAYSAMGFSEPEMASELISSAQSISVSLIETTGAVDFTETFAFDYSTSDGFSRITNQISVFATPAEVANELNQFAHVSVDREDRSQNFDSSGIETNFFYILYRITFFGDEIVTLSVVDEGLGEISATVNM</sequence>
<keyword evidence="1" id="KW-0677">Repeat</keyword>
<dbReference type="Gene3D" id="3.90.182.10">
    <property type="entry name" value="Toxin - Anthrax Protective Antigen,domain 1"/>
    <property type="match status" value="1"/>
</dbReference>
<evidence type="ECO:0000256" key="2">
    <source>
        <dbReference type="SAM" id="MobiDB-lite"/>
    </source>
</evidence>
<evidence type="ECO:0000259" key="4">
    <source>
        <dbReference type="PROSITE" id="PS51820"/>
    </source>
</evidence>
<feature type="domain" description="PA14" evidence="4">
    <location>
        <begin position="688"/>
        <end position="834"/>
    </location>
</feature>
<gene>
    <name evidence="5" type="ORF">ACHAW5_007306</name>
</gene>
<dbReference type="SMART" id="SM00060">
    <property type="entry name" value="FN3"/>
    <property type="match status" value="7"/>
</dbReference>
<evidence type="ECO:0000256" key="1">
    <source>
        <dbReference type="ARBA" id="ARBA00022737"/>
    </source>
</evidence>
<dbReference type="PANTHER" id="PTHR13817">
    <property type="entry name" value="TITIN"/>
    <property type="match status" value="1"/>
</dbReference>
<dbReference type="PANTHER" id="PTHR13817:SF73">
    <property type="entry name" value="FIBRONECTIN TYPE-III DOMAIN-CONTAINING PROTEIN"/>
    <property type="match status" value="1"/>
</dbReference>
<reference evidence="5 6" key="1">
    <citation type="submission" date="2024-10" db="EMBL/GenBank/DDBJ databases">
        <title>Updated reference genomes for cyclostephanoid diatoms.</title>
        <authorList>
            <person name="Roberts W.R."/>
            <person name="Alverson A.J."/>
        </authorList>
    </citation>
    <scope>NUCLEOTIDE SEQUENCE [LARGE SCALE GENOMIC DNA]</scope>
    <source>
        <strain evidence="5 6">AJA276-08</strain>
    </source>
</reference>
<dbReference type="Gene3D" id="2.60.40.10">
    <property type="entry name" value="Immunoglobulins"/>
    <property type="match status" value="7"/>
</dbReference>
<dbReference type="PROSITE" id="PS51820">
    <property type="entry name" value="PA14"/>
    <property type="match status" value="1"/>
</dbReference>
<evidence type="ECO:0000259" key="3">
    <source>
        <dbReference type="PROSITE" id="PS50853"/>
    </source>
</evidence>
<dbReference type="PROSITE" id="PS50853">
    <property type="entry name" value="FN3"/>
    <property type="match status" value="3"/>
</dbReference>
<organism evidence="5 6">
    <name type="scientific">Stephanodiscus triporus</name>
    <dbReference type="NCBI Taxonomy" id="2934178"/>
    <lineage>
        <taxon>Eukaryota</taxon>
        <taxon>Sar</taxon>
        <taxon>Stramenopiles</taxon>
        <taxon>Ochrophyta</taxon>
        <taxon>Bacillariophyta</taxon>
        <taxon>Coscinodiscophyceae</taxon>
        <taxon>Thalassiosirophycidae</taxon>
        <taxon>Stephanodiscales</taxon>
        <taxon>Stephanodiscaceae</taxon>
        <taxon>Stephanodiscus</taxon>
    </lineage>
</organism>
<name>A0ABD3NFW4_9STRA</name>
<feature type="domain" description="Fibronectin type-III" evidence="3">
    <location>
        <begin position="1084"/>
        <end position="1204"/>
    </location>
</feature>
<dbReference type="InterPro" id="IPR050964">
    <property type="entry name" value="Striated_Muscle_Regulatory"/>
</dbReference>
<dbReference type="InterPro" id="IPR011658">
    <property type="entry name" value="PA14_dom"/>
</dbReference>
<feature type="domain" description="Fibronectin type-III" evidence="3">
    <location>
        <begin position="2150"/>
        <end position="2248"/>
    </location>
</feature>
<accession>A0ABD3NFW4</accession>
<dbReference type="Pfam" id="PF00041">
    <property type="entry name" value="fn3"/>
    <property type="match status" value="3"/>
</dbReference>
<proteinExistence type="predicted"/>
<comment type="caution">
    <text evidence="5">The sequence shown here is derived from an EMBL/GenBank/DDBJ whole genome shotgun (WGS) entry which is preliminary data.</text>
</comment>
<feature type="region of interest" description="Disordered" evidence="2">
    <location>
        <begin position="1190"/>
        <end position="1209"/>
    </location>
</feature>
<dbReference type="InterPro" id="IPR037524">
    <property type="entry name" value="PA14/GLEYA"/>
</dbReference>
<dbReference type="SUPFAM" id="SSF49265">
    <property type="entry name" value="Fibronectin type III"/>
    <property type="match status" value="5"/>
</dbReference>
<dbReference type="SMART" id="SM00758">
    <property type="entry name" value="PA14"/>
    <property type="match status" value="1"/>
</dbReference>
<protein>
    <recommendedName>
        <fullName evidence="7">Titin</fullName>
    </recommendedName>
</protein>
<evidence type="ECO:0000313" key="5">
    <source>
        <dbReference type="EMBL" id="KAL3774888.1"/>
    </source>
</evidence>
<dbReference type="CDD" id="cd00063">
    <property type="entry name" value="FN3"/>
    <property type="match status" value="5"/>
</dbReference>